<organism evidence="6 7">
    <name type="scientific">Bondarzewia mesenterica</name>
    <dbReference type="NCBI Taxonomy" id="1095465"/>
    <lineage>
        <taxon>Eukaryota</taxon>
        <taxon>Fungi</taxon>
        <taxon>Dikarya</taxon>
        <taxon>Basidiomycota</taxon>
        <taxon>Agaricomycotina</taxon>
        <taxon>Agaricomycetes</taxon>
        <taxon>Russulales</taxon>
        <taxon>Bondarzewiaceae</taxon>
        <taxon>Bondarzewia</taxon>
    </lineage>
</organism>
<dbReference type="InterPro" id="IPR001611">
    <property type="entry name" value="Leu-rich_rpt"/>
</dbReference>
<keyword evidence="2" id="KW-0963">Cytoplasm</keyword>
<dbReference type="Gene3D" id="3.80.10.10">
    <property type="entry name" value="Ribonuclease Inhibitor"/>
    <property type="match status" value="2"/>
</dbReference>
<evidence type="ECO:0000256" key="1">
    <source>
        <dbReference type="ARBA" id="ARBA00004496"/>
    </source>
</evidence>
<comment type="subcellular location">
    <subcellularLocation>
        <location evidence="1">Cytoplasm</location>
    </subcellularLocation>
</comment>
<evidence type="ECO:0000313" key="6">
    <source>
        <dbReference type="EMBL" id="THH16747.1"/>
    </source>
</evidence>
<evidence type="ECO:0000256" key="3">
    <source>
        <dbReference type="ARBA" id="ARBA00022614"/>
    </source>
</evidence>
<feature type="compositionally biased region" description="Low complexity" evidence="5">
    <location>
        <begin position="508"/>
        <end position="531"/>
    </location>
</feature>
<protein>
    <submittedName>
        <fullName evidence="6">Uncharacterized protein</fullName>
    </submittedName>
</protein>
<feature type="compositionally biased region" description="Basic and acidic residues" evidence="5">
    <location>
        <begin position="553"/>
        <end position="562"/>
    </location>
</feature>
<evidence type="ECO:0000256" key="2">
    <source>
        <dbReference type="ARBA" id="ARBA00022490"/>
    </source>
</evidence>
<feature type="compositionally biased region" description="Polar residues" evidence="5">
    <location>
        <begin position="480"/>
        <end position="490"/>
    </location>
</feature>
<feature type="region of interest" description="Disordered" evidence="5">
    <location>
        <begin position="619"/>
        <end position="640"/>
    </location>
</feature>
<evidence type="ECO:0000256" key="4">
    <source>
        <dbReference type="ARBA" id="ARBA00022737"/>
    </source>
</evidence>
<keyword evidence="4" id="KW-0677">Repeat</keyword>
<dbReference type="EMBL" id="SGPL01000144">
    <property type="protein sequence ID" value="THH16747.1"/>
    <property type="molecule type" value="Genomic_DNA"/>
</dbReference>
<keyword evidence="3" id="KW-0433">Leucine-rich repeat</keyword>
<feature type="compositionally biased region" description="Basic and acidic residues" evidence="5">
    <location>
        <begin position="246"/>
        <end position="256"/>
    </location>
</feature>
<feature type="compositionally biased region" description="Polar residues" evidence="5">
    <location>
        <begin position="564"/>
        <end position="578"/>
    </location>
</feature>
<feature type="region of interest" description="Disordered" evidence="5">
    <location>
        <begin position="28"/>
        <end position="48"/>
    </location>
</feature>
<gene>
    <name evidence="6" type="ORF">EW146_g3961</name>
</gene>
<feature type="compositionally biased region" description="Acidic residues" evidence="5">
    <location>
        <begin position="279"/>
        <end position="290"/>
    </location>
</feature>
<keyword evidence="7" id="KW-1185">Reference proteome</keyword>
<dbReference type="PANTHER" id="PTHR15454:SF69">
    <property type="entry name" value="SERINE_THREONINE-PROTEIN KINASE 11-INTERACTING PROTEIN"/>
    <property type="match status" value="1"/>
</dbReference>
<sequence>MGLEPGDEYLRRIASFIRTNEPRLAEAGFQRRRRSRKPTPTPGSAFNPLSWFAADNGGQASNNAPKSLAFSIDTHRLFYVLMRLEGAGFDIGSLDIKVDSPSRPMNYVKIFPDGDRAETMSLSSIRSSLSAVSRLSLGAGWWGRPEPPSVDQELRYIYSSFTKMPALSLHAPGSKNIAELADDPPNENALPLNVFKNLQSLECVDIDPRALLGWDKLAESLWSLTIKKSGLNDVSDVFIDAVADDQARREGSETGRRRNISRGPSRQSSFHSTRLPESISEDFEEAEDTDTSAMPHSPPEFTASELPSSKWAFLRYLSLADNALTFLPVTPLPYLTSVTHLDLSSNLLVSVPPGLSTLYNLISLNLSDNMIDSVLGIYKMLGQVLTLNLSHNRLESICGLERLMGLERVDIRNNLLEESGEVGRLATLPNIVEVWVEGNPFIEFEAAYRVKCFDVFWKEGKNILLDGTAAGFYEKKNLTTAPSEQMTSSRPLPKINSPPIVPVGAAASPGLSSTNGASSSSSPTLPPSMSSRNASPYLAPSVVGKGKRKKNKRIVDLGDGDRGNGSSAAGPSRPSTASGMVDSREEVTGKGPNSPFAHPDAAAMLRSSLAQQTVAHGTLPRVRHQRSQTEHALSTDLESPRCPTKSLLDRTGSVRTQKSAARRARVSASVFEAPAVETGPVTEELKDVDAFRARVEALRSDMGEGWLKVFSQSQLARTGVPSG</sequence>
<dbReference type="AlphaFoldDB" id="A0A4S4LX41"/>
<evidence type="ECO:0000256" key="5">
    <source>
        <dbReference type="SAM" id="MobiDB-lite"/>
    </source>
</evidence>
<comment type="caution">
    <text evidence="6">The sequence shown here is derived from an EMBL/GenBank/DDBJ whole genome shotgun (WGS) entry which is preliminary data.</text>
</comment>
<dbReference type="Proteomes" id="UP000310158">
    <property type="component" value="Unassembled WGS sequence"/>
</dbReference>
<dbReference type="PANTHER" id="PTHR15454">
    <property type="entry name" value="NISCHARIN RELATED"/>
    <property type="match status" value="1"/>
</dbReference>
<reference evidence="6 7" key="1">
    <citation type="submission" date="2019-02" db="EMBL/GenBank/DDBJ databases">
        <title>Genome sequencing of the rare red list fungi Bondarzewia mesenterica.</title>
        <authorList>
            <person name="Buettner E."/>
            <person name="Kellner H."/>
        </authorList>
    </citation>
    <scope>NUCLEOTIDE SEQUENCE [LARGE SCALE GENOMIC DNA]</scope>
    <source>
        <strain evidence="6 7">DSM 108281</strain>
    </source>
</reference>
<dbReference type="InterPro" id="IPR003591">
    <property type="entry name" value="Leu-rich_rpt_typical-subtyp"/>
</dbReference>
<name>A0A4S4LX41_9AGAM</name>
<feature type="compositionally biased region" description="Polar residues" evidence="5">
    <location>
        <begin position="262"/>
        <end position="272"/>
    </location>
</feature>
<dbReference type="PROSITE" id="PS51450">
    <property type="entry name" value="LRR"/>
    <property type="match status" value="2"/>
</dbReference>
<dbReference type="Pfam" id="PF13855">
    <property type="entry name" value="LRR_8"/>
    <property type="match status" value="1"/>
</dbReference>
<dbReference type="InterPro" id="IPR032675">
    <property type="entry name" value="LRR_dom_sf"/>
</dbReference>
<dbReference type="SMART" id="SM00369">
    <property type="entry name" value="LRR_TYP"/>
    <property type="match status" value="2"/>
</dbReference>
<evidence type="ECO:0000313" key="7">
    <source>
        <dbReference type="Proteomes" id="UP000310158"/>
    </source>
</evidence>
<proteinExistence type="predicted"/>
<dbReference type="OrthoDB" id="676979at2759"/>
<dbReference type="GO" id="GO:0005737">
    <property type="term" value="C:cytoplasm"/>
    <property type="evidence" value="ECO:0007669"/>
    <property type="project" value="UniProtKB-SubCell"/>
</dbReference>
<accession>A0A4S4LX41</accession>
<feature type="region of interest" description="Disordered" evidence="5">
    <location>
        <begin position="480"/>
        <end position="599"/>
    </location>
</feature>
<dbReference type="SUPFAM" id="SSF52075">
    <property type="entry name" value="Outer arm dynein light chain 1"/>
    <property type="match status" value="1"/>
</dbReference>
<feature type="region of interest" description="Disordered" evidence="5">
    <location>
        <begin position="246"/>
        <end position="304"/>
    </location>
</feature>